<keyword evidence="10" id="KW-1185">Reference proteome</keyword>
<evidence type="ECO:0000256" key="2">
    <source>
        <dbReference type="ARBA" id="ARBA00022737"/>
    </source>
</evidence>
<dbReference type="GO" id="GO:0008270">
    <property type="term" value="F:zinc ion binding"/>
    <property type="evidence" value="ECO:0007669"/>
    <property type="project" value="UniProtKB-KW"/>
</dbReference>
<keyword evidence="3 7" id="KW-0863">Zinc-finger</keyword>
<dbReference type="Gene3D" id="3.30.160.60">
    <property type="entry name" value="Classic Zinc Finger"/>
    <property type="match status" value="2"/>
</dbReference>
<organism evidence="9 10">
    <name type="scientific">Ignelater luminosus</name>
    <name type="common">Cucubano</name>
    <name type="synonym">Pyrophorus luminosus</name>
    <dbReference type="NCBI Taxonomy" id="2038154"/>
    <lineage>
        <taxon>Eukaryota</taxon>
        <taxon>Metazoa</taxon>
        <taxon>Ecdysozoa</taxon>
        <taxon>Arthropoda</taxon>
        <taxon>Hexapoda</taxon>
        <taxon>Insecta</taxon>
        <taxon>Pterygota</taxon>
        <taxon>Neoptera</taxon>
        <taxon>Endopterygota</taxon>
        <taxon>Coleoptera</taxon>
        <taxon>Polyphaga</taxon>
        <taxon>Elateriformia</taxon>
        <taxon>Elateroidea</taxon>
        <taxon>Elateridae</taxon>
        <taxon>Agrypninae</taxon>
        <taxon>Pyrophorini</taxon>
        <taxon>Ignelater</taxon>
    </lineage>
</organism>
<evidence type="ECO:0000256" key="1">
    <source>
        <dbReference type="ARBA" id="ARBA00022723"/>
    </source>
</evidence>
<evidence type="ECO:0000256" key="7">
    <source>
        <dbReference type="PROSITE-ProRule" id="PRU00042"/>
    </source>
</evidence>
<accession>A0A8K0CEK5</accession>
<dbReference type="Proteomes" id="UP000801492">
    <property type="component" value="Unassembled WGS sequence"/>
</dbReference>
<dbReference type="InterPro" id="IPR013087">
    <property type="entry name" value="Znf_C2H2_type"/>
</dbReference>
<comment type="caution">
    <text evidence="9">The sequence shown here is derived from an EMBL/GenBank/DDBJ whole genome shotgun (WGS) entry which is preliminary data.</text>
</comment>
<keyword evidence="4" id="KW-0862">Zinc</keyword>
<dbReference type="SMART" id="SM00355">
    <property type="entry name" value="ZnF_C2H2"/>
    <property type="match status" value="4"/>
</dbReference>
<evidence type="ECO:0000256" key="6">
    <source>
        <dbReference type="ARBA" id="ARBA00037948"/>
    </source>
</evidence>
<dbReference type="OrthoDB" id="3561125at2759"/>
<dbReference type="AlphaFoldDB" id="A0A8K0CEK5"/>
<keyword evidence="5" id="KW-0539">Nucleus</keyword>
<dbReference type="PANTHER" id="PTHR24388:SF53">
    <property type="entry name" value="CHORION TRANSCRIPTION FACTOR CF2-RELATED"/>
    <property type="match status" value="1"/>
</dbReference>
<dbReference type="InterPro" id="IPR050527">
    <property type="entry name" value="Snail/Krueppel_Znf"/>
</dbReference>
<feature type="domain" description="C2H2-type" evidence="8">
    <location>
        <begin position="732"/>
        <end position="759"/>
    </location>
</feature>
<evidence type="ECO:0000256" key="5">
    <source>
        <dbReference type="ARBA" id="ARBA00023242"/>
    </source>
</evidence>
<comment type="similarity">
    <text evidence="6">Belongs to the snail C2H2-type zinc-finger protein family.</text>
</comment>
<evidence type="ECO:0000313" key="9">
    <source>
        <dbReference type="EMBL" id="KAF2883781.1"/>
    </source>
</evidence>
<dbReference type="EMBL" id="VTPC01090290">
    <property type="protein sequence ID" value="KAF2883781.1"/>
    <property type="molecule type" value="Genomic_DNA"/>
</dbReference>
<keyword evidence="1" id="KW-0479">Metal-binding</keyword>
<reference evidence="9" key="1">
    <citation type="submission" date="2019-08" db="EMBL/GenBank/DDBJ databases">
        <title>The genome of the North American firefly Photinus pyralis.</title>
        <authorList>
            <consortium name="Photinus pyralis genome working group"/>
            <person name="Fallon T.R."/>
            <person name="Sander Lower S.E."/>
            <person name="Weng J.-K."/>
        </authorList>
    </citation>
    <scope>NUCLEOTIDE SEQUENCE</scope>
    <source>
        <strain evidence="9">TRF0915ILg1</strain>
        <tissue evidence="9">Whole body</tissue>
    </source>
</reference>
<dbReference type="PROSITE" id="PS50157">
    <property type="entry name" value="ZINC_FINGER_C2H2_2"/>
    <property type="match status" value="1"/>
</dbReference>
<protein>
    <recommendedName>
        <fullName evidence="8">C2H2-type domain-containing protein</fullName>
    </recommendedName>
</protein>
<evidence type="ECO:0000256" key="3">
    <source>
        <dbReference type="ARBA" id="ARBA00022771"/>
    </source>
</evidence>
<dbReference type="SUPFAM" id="SSF57667">
    <property type="entry name" value="beta-beta-alpha zinc fingers"/>
    <property type="match status" value="2"/>
</dbReference>
<name>A0A8K0CEK5_IGNLU</name>
<dbReference type="GO" id="GO:0000978">
    <property type="term" value="F:RNA polymerase II cis-regulatory region sequence-specific DNA binding"/>
    <property type="evidence" value="ECO:0007669"/>
    <property type="project" value="TreeGrafter"/>
</dbReference>
<dbReference type="GO" id="GO:0000981">
    <property type="term" value="F:DNA-binding transcription factor activity, RNA polymerase II-specific"/>
    <property type="evidence" value="ECO:0007669"/>
    <property type="project" value="TreeGrafter"/>
</dbReference>
<dbReference type="PANTHER" id="PTHR24388">
    <property type="entry name" value="ZINC FINGER PROTEIN"/>
    <property type="match status" value="1"/>
</dbReference>
<evidence type="ECO:0000256" key="4">
    <source>
        <dbReference type="ARBA" id="ARBA00022833"/>
    </source>
</evidence>
<proteinExistence type="inferred from homology"/>
<sequence>MNRLEMLMKSSETNIGMYLNNNTSKATLNLSFNMNGDVISHAMEHNTQRKANISGEDCSNTNHKNPNLIRLTIYHFNKDTPHSVIISPVIDNNNTNFSDQYLKKLLDTDSATQVGIIVEITESTPEKMTKLQTPVKSLETRTDMYLDNSLNISKSMNEVIGHVTHVYNEYNKNQKEVGISDKNNKLTKPREYHLNRGTPDSIIITPVIEDDKVSFNDTHLRQLFDLDAITKDQVFTQQVTRSPKKVDKLQTLVNCPKPPYNEENGITASEDAPLNNIIDTPFHDHANNQSNEYNKNSQIKIDNFDERHSNENGTSKNDLTNNEIINNDREIMNCYKDFLPQENTKNLHTSEHIDLEYSFQKKPSVDFQPYINSVLEEHSCNTNILFESDERGNISKSGNITINTHKTTTMELPESSKLQNNFIFLGGNNVELEYNNEDAKISINKNEHCIQNPNTQQNHKAEILLDYTSKNTSTNVNLCNLNLSIGEPYIKRFKVNDSDFAGFKIEQDKDLVNTYQFYNEKSKDLHEELKNKIQNPDTQKNNNKAEMLLDTLENTSTNAYLCGQESSIGEPDTKEIKINDSDFVGFTKEEQKIDLDNMYQSYIETIEDSCGKIKSKEKCNMRSDMFSDVKKLQDCVKHCHKKKIKPIKKSTRQNKDLCWNRNRKGPFKSSSAVKTETYKCDYCNYSASHKLLKYHMRMHKKIKLCYCDKCNFTAMTEKELKSHMNVHETELHECNECGYISVYKHELSLHMQMHKREKEFKCAQCSFSTLHLNYFNIHSRFHQLKVEPKTKIENNK</sequence>
<evidence type="ECO:0000313" key="10">
    <source>
        <dbReference type="Proteomes" id="UP000801492"/>
    </source>
</evidence>
<dbReference type="InterPro" id="IPR036236">
    <property type="entry name" value="Znf_C2H2_sf"/>
</dbReference>
<gene>
    <name evidence="9" type="ORF">ILUMI_22367</name>
</gene>
<keyword evidence="2" id="KW-0677">Repeat</keyword>
<evidence type="ECO:0000259" key="8">
    <source>
        <dbReference type="PROSITE" id="PS50157"/>
    </source>
</evidence>